<evidence type="ECO:0000259" key="1">
    <source>
        <dbReference type="Pfam" id="PF00535"/>
    </source>
</evidence>
<dbReference type="AlphaFoldDB" id="A0A7C2BGQ0"/>
<dbReference type="NCBIfam" id="TIGR03965">
    <property type="entry name" value="mycofact_glyco"/>
    <property type="match status" value="1"/>
</dbReference>
<dbReference type="Gene3D" id="3.90.550.10">
    <property type="entry name" value="Spore Coat Polysaccharide Biosynthesis Protein SpsA, Chain A"/>
    <property type="match status" value="1"/>
</dbReference>
<dbReference type="SUPFAM" id="SSF53448">
    <property type="entry name" value="Nucleotide-diphospho-sugar transferases"/>
    <property type="match status" value="1"/>
</dbReference>
<dbReference type="InterPro" id="IPR050834">
    <property type="entry name" value="Glycosyltransf_2"/>
</dbReference>
<feature type="domain" description="Glycosyltransferase 2-like" evidence="1">
    <location>
        <begin position="95"/>
        <end position="259"/>
    </location>
</feature>
<gene>
    <name evidence="2" type="primary">mftF</name>
    <name evidence="2" type="ORF">ENP47_01985</name>
</gene>
<organism evidence="2">
    <name type="scientific">Thermomicrobium roseum</name>
    <dbReference type="NCBI Taxonomy" id="500"/>
    <lineage>
        <taxon>Bacteria</taxon>
        <taxon>Pseudomonadati</taxon>
        <taxon>Thermomicrobiota</taxon>
        <taxon>Thermomicrobia</taxon>
        <taxon>Thermomicrobiales</taxon>
        <taxon>Thermomicrobiaceae</taxon>
        <taxon>Thermomicrobium</taxon>
    </lineage>
</organism>
<protein>
    <submittedName>
        <fullName evidence="2">Mycofactocin system glycosyltransferase</fullName>
    </submittedName>
</protein>
<dbReference type="PANTHER" id="PTHR43685:SF3">
    <property type="entry name" value="SLR2126 PROTEIN"/>
    <property type="match status" value="1"/>
</dbReference>
<dbReference type="InterPro" id="IPR029044">
    <property type="entry name" value="Nucleotide-diphossugar_trans"/>
</dbReference>
<evidence type="ECO:0000313" key="2">
    <source>
        <dbReference type="EMBL" id="HEF64368.1"/>
    </source>
</evidence>
<name>A0A7C2BGQ0_THERO</name>
<dbReference type="GO" id="GO:0016740">
    <property type="term" value="F:transferase activity"/>
    <property type="evidence" value="ECO:0007669"/>
    <property type="project" value="UniProtKB-KW"/>
</dbReference>
<accession>A0A7C2BGQ0</accession>
<dbReference type="PANTHER" id="PTHR43685">
    <property type="entry name" value="GLYCOSYLTRANSFERASE"/>
    <property type="match status" value="1"/>
</dbReference>
<sequence length="503" mass="56626">MAITARCFVDPTARCLAQGEAVWIVAERPLRAWRVHPKVGRLLEALRANPDVEQALRTVPGLRREMALELLERFADEGLVRLEWSVPEEVLPPVTVVIPVRNRPRQLQACLAALERLDYPRDRLEVLVIDDASTDETPERAAAWCGRLPLRVIRMPVRVGAAECRNQGAAAAQGEIVAFTDSDCLPHPRWLRELVVEFVRPSVAAVGGAVLPADEQSWLDRYEAVQSPLTHGPVPARVRPRGAVPYLATANVLMRRRVLLELGGFARIHPGEDVDLIWRLCEQGWRVLYRPSGVVYHDHRDRLWPFLRRRAAYATSEVVLVERHPAYRHVLTLPLALLMSVGWALSSWRRGRWLPVLALLPILAELVSAMRSVRRAGAPIGTGRLLQGELRGTAAAVYWVGRTVSRYYSWATLITGVLARRRSVGQWLLALVVMSLTGTAVVDYVRKRPRLDLVRFVLAHILDDLANNAGLLAGCLRYRTVRPVLVALSFYWPRGAPRRERSR</sequence>
<proteinExistence type="predicted"/>
<reference evidence="2" key="1">
    <citation type="journal article" date="2020" name="mSystems">
        <title>Genome- and Community-Level Interaction Insights into Carbon Utilization and Element Cycling Functions of Hydrothermarchaeota in Hydrothermal Sediment.</title>
        <authorList>
            <person name="Zhou Z."/>
            <person name="Liu Y."/>
            <person name="Xu W."/>
            <person name="Pan J."/>
            <person name="Luo Z.H."/>
            <person name="Li M."/>
        </authorList>
    </citation>
    <scope>NUCLEOTIDE SEQUENCE [LARGE SCALE GENOMIC DNA]</scope>
    <source>
        <strain evidence="2">SpSt-222</strain>
    </source>
</reference>
<dbReference type="InterPro" id="IPR001173">
    <property type="entry name" value="Glyco_trans_2-like"/>
</dbReference>
<comment type="caution">
    <text evidence="2">The sequence shown here is derived from an EMBL/GenBank/DDBJ whole genome shotgun (WGS) entry which is preliminary data.</text>
</comment>
<dbReference type="EMBL" id="DSJL01000004">
    <property type="protein sequence ID" value="HEF64368.1"/>
    <property type="molecule type" value="Genomic_DNA"/>
</dbReference>
<dbReference type="Pfam" id="PF00535">
    <property type="entry name" value="Glycos_transf_2"/>
    <property type="match status" value="1"/>
</dbReference>
<dbReference type="InterPro" id="IPR023981">
    <property type="entry name" value="MftF"/>
</dbReference>
<keyword evidence="2" id="KW-0808">Transferase</keyword>